<organism evidence="7 8">
    <name type="scientific">Solemya velum gill symbiont</name>
    <dbReference type="NCBI Taxonomy" id="2340"/>
    <lineage>
        <taxon>Bacteria</taxon>
        <taxon>Pseudomonadati</taxon>
        <taxon>Pseudomonadota</taxon>
        <taxon>Gammaproteobacteria</taxon>
        <taxon>sulfur-oxidizing symbionts</taxon>
    </lineage>
</organism>
<evidence type="ECO:0000256" key="4">
    <source>
        <dbReference type="ARBA" id="ARBA00022989"/>
    </source>
</evidence>
<dbReference type="AlphaFoldDB" id="A0A1T2JEI5"/>
<keyword evidence="2" id="KW-1003">Cell membrane</keyword>
<evidence type="ECO:0000313" key="7">
    <source>
        <dbReference type="EMBL" id="OOY35464.1"/>
    </source>
</evidence>
<feature type="transmembrane region" description="Helical" evidence="6">
    <location>
        <begin position="58"/>
        <end position="79"/>
    </location>
</feature>
<feature type="transmembrane region" description="Helical" evidence="6">
    <location>
        <begin position="85"/>
        <end position="108"/>
    </location>
</feature>
<name>A0A1T2JEI5_SOVGS</name>
<dbReference type="RefSeq" id="WP_043116245.1">
    <property type="nucleotide sequence ID" value="NZ_JRAA01000001.1"/>
</dbReference>
<gene>
    <name evidence="7" type="ORF">BOV88_04245</name>
</gene>
<keyword evidence="3 6" id="KW-0812">Transmembrane</keyword>
<feature type="transmembrane region" description="Helical" evidence="6">
    <location>
        <begin position="29"/>
        <end position="46"/>
    </location>
</feature>
<keyword evidence="5 6" id="KW-0472">Membrane</keyword>
<dbReference type="Proteomes" id="UP000190962">
    <property type="component" value="Unassembled WGS sequence"/>
</dbReference>
<evidence type="ECO:0008006" key="9">
    <source>
        <dbReference type="Google" id="ProtNLM"/>
    </source>
</evidence>
<evidence type="ECO:0000256" key="6">
    <source>
        <dbReference type="SAM" id="Phobius"/>
    </source>
</evidence>
<dbReference type="InterPro" id="IPR005538">
    <property type="entry name" value="LrgA/CidA"/>
</dbReference>
<proteinExistence type="predicted"/>
<dbReference type="OrthoDB" id="385012at2"/>
<evidence type="ECO:0000256" key="5">
    <source>
        <dbReference type="ARBA" id="ARBA00023136"/>
    </source>
</evidence>
<evidence type="ECO:0000313" key="8">
    <source>
        <dbReference type="Proteomes" id="UP000190962"/>
    </source>
</evidence>
<comment type="subcellular location">
    <subcellularLocation>
        <location evidence="1">Cell membrane</location>
        <topology evidence="1">Multi-pass membrane protein</topology>
    </subcellularLocation>
</comment>
<keyword evidence="4 6" id="KW-1133">Transmembrane helix</keyword>
<dbReference type="PANTHER" id="PTHR33931">
    <property type="entry name" value="HOLIN-LIKE PROTEIN CIDA-RELATED"/>
    <property type="match status" value="1"/>
</dbReference>
<reference evidence="7 8" key="1">
    <citation type="submission" date="2016-11" db="EMBL/GenBank/DDBJ databases">
        <title>Mixed transmission modes and dynamic genome evolution in an obligate animal-bacterial symbiosis.</title>
        <authorList>
            <person name="Russell S.L."/>
            <person name="Corbett-Detig R.B."/>
            <person name="Cavanaugh C.M."/>
        </authorList>
    </citation>
    <scope>NUCLEOTIDE SEQUENCE [LARGE SCALE GENOMIC DNA]</scope>
    <source>
        <strain evidence="7">MA-KB16</strain>
    </source>
</reference>
<evidence type="ECO:0000256" key="2">
    <source>
        <dbReference type="ARBA" id="ARBA00022475"/>
    </source>
</evidence>
<comment type="caution">
    <text evidence="7">The sequence shown here is derived from an EMBL/GenBank/DDBJ whole genome shotgun (WGS) entry which is preliminary data.</text>
</comment>
<evidence type="ECO:0000256" key="3">
    <source>
        <dbReference type="ARBA" id="ARBA00022692"/>
    </source>
</evidence>
<dbReference type="GeneID" id="86991337"/>
<dbReference type="EMBL" id="MPNX01000004">
    <property type="protein sequence ID" value="OOY35464.1"/>
    <property type="molecule type" value="Genomic_DNA"/>
</dbReference>
<evidence type="ECO:0000256" key="1">
    <source>
        <dbReference type="ARBA" id="ARBA00004651"/>
    </source>
</evidence>
<dbReference type="PANTHER" id="PTHR33931:SF2">
    <property type="entry name" value="HOLIN-LIKE PROTEIN CIDA"/>
    <property type="match status" value="1"/>
</dbReference>
<dbReference type="Pfam" id="PF03788">
    <property type="entry name" value="LrgA"/>
    <property type="match status" value="1"/>
</dbReference>
<sequence>MLATITLLLFYQLCGELLARYMELPVPGPVIGMLLLFLTLLARDALAETMEVTVEGLLKNLSLLFVPAGVGVITHFELLGENWPAISIALVISSILGMVVTALTMKFLMRSNRG</sequence>
<protein>
    <recommendedName>
        <fullName evidence="9">CidA/LrgA family protein</fullName>
    </recommendedName>
</protein>
<dbReference type="GO" id="GO:0005886">
    <property type="term" value="C:plasma membrane"/>
    <property type="evidence" value="ECO:0007669"/>
    <property type="project" value="UniProtKB-SubCell"/>
</dbReference>
<accession>A0A1T2JEI5</accession>